<reference evidence="2" key="1">
    <citation type="submission" date="2022-11" db="EMBL/GenBank/DDBJ databases">
        <authorList>
            <person name="Petersen C."/>
        </authorList>
    </citation>
    <scope>NUCLEOTIDE SEQUENCE</scope>
    <source>
        <strain evidence="2">IBT 22155</strain>
    </source>
</reference>
<sequence length="81" mass="8742">MEPDGLNASIHAPEGQRVEQPPQVIRDPTTTFTTQSKKGPGRPKGAKNKPKAGKLALVPLASQRTTRLQCQVIRASIRTVS</sequence>
<dbReference type="Proteomes" id="UP001149079">
    <property type="component" value="Unassembled WGS sequence"/>
</dbReference>
<proteinExistence type="predicted"/>
<dbReference type="AlphaFoldDB" id="A0A9W9HB74"/>
<reference evidence="2" key="2">
    <citation type="journal article" date="2023" name="IMA Fungus">
        <title>Comparative genomic study of the Penicillium genus elucidates a diverse pangenome and 15 lateral gene transfer events.</title>
        <authorList>
            <person name="Petersen C."/>
            <person name="Sorensen T."/>
            <person name="Nielsen M.R."/>
            <person name="Sondergaard T.E."/>
            <person name="Sorensen J.L."/>
            <person name="Fitzpatrick D.A."/>
            <person name="Frisvad J.C."/>
            <person name="Nielsen K.L."/>
        </authorList>
    </citation>
    <scope>NUCLEOTIDE SEQUENCE</scope>
    <source>
        <strain evidence="2">IBT 22155</strain>
    </source>
</reference>
<keyword evidence="3" id="KW-1185">Reference proteome</keyword>
<dbReference type="RefSeq" id="XP_056524135.1">
    <property type="nucleotide sequence ID" value="XM_056662022.1"/>
</dbReference>
<organism evidence="2 3">
    <name type="scientific">Penicillium bovifimosum</name>
    <dbReference type="NCBI Taxonomy" id="126998"/>
    <lineage>
        <taxon>Eukaryota</taxon>
        <taxon>Fungi</taxon>
        <taxon>Dikarya</taxon>
        <taxon>Ascomycota</taxon>
        <taxon>Pezizomycotina</taxon>
        <taxon>Eurotiomycetes</taxon>
        <taxon>Eurotiomycetidae</taxon>
        <taxon>Eurotiales</taxon>
        <taxon>Aspergillaceae</taxon>
        <taxon>Penicillium</taxon>
    </lineage>
</organism>
<dbReference type="EMBL" id="JAPQKL010000002">
    <property type="protein sequence ID" value="KAJ5142491.1"/>
    <property type="molecule type" value="Genomic_DNA"/>
</dbReference>
<evidence type="ECO:0000313" key="3">
    <source>
        <dbReference type="Proteomes" id="UP001149079"/>
    </source>
</evidence>
<name>A0A9W9HB74_9EURO</name>
<protein>
    <submittedName>
        <fullName evidence="2">Uncharacterized protein</fullName>
    </submittedName>
</protein>
<feature type="compositionally biased region" description="Basic residues" evidence="1">
    <location>
        <begin position="39"/>
        <end position="52"/>
    </location>
</feature>
<dbReference type="GeneID" id="81401192"/>
<accession>A0A9W9HB74</accession>
<gene>
    <name evidence="2" type="ORF">N7515_001278</name>
</gene>
<feature type="region of interest" description="Disordered" evidence="1">
    <location>
        <begin position="1"/>
        <end position="54"/>
    </location>
</feature>
<evidence type="ECO:0000256" key="1">
    <source>
        <dbReference type="SAM" id="MobiDB-lite"/>
    </source>
</evidence>
<comment type="caution">
    <text evidence="2">The sequence shown here is derived from an EMBL/GenBank/DDBJ whole genome shotgun (WGS) entry which is preliminary data.</text>
</comment>
<evidence type="ECO:0000313" key="2">
    <source>
        <dbReference type="EMBL" id="KAJ5142491.1"/>
    </source>
</evidence>